<dbReference type="OrthoDB" id="10671170at2759"/>
<dbReference type="CTD" id="32091597"/>
<evidence type="ECO:0000256" key="1">
    <source>
        <dbReference type="SAM" id="MobiDB-lite"/>
    </source>
</evidence>
<dbReference type="AGR" id="WB:WBGene00016208"/>
<proteinExistence type="predicted"/>
<feature type="region of interest" description="Disordered" evidence="1">
    <location>
        <begin position="154"/>
        <end position="208"/>
    </location>
</feature>
<evidence type="ECO:0000313" key="4">
    <source>
        <dbReference type="WormBase" id="C29E4.11"/>
    </source>
</evidence>
<dbReference type="EMBL" id="BX284603">
    <property type="protein sequence ID" value="SKC30514.1"/>
    <property type="molecule type" value="Genomic_DNA"/>
</dbReference>
<gene>
    <name evidence="2 4" type="ORF">C29E4.11</name>
    <name evidence="2" type="ORF">CELE_C29E4.11</name>
</gene>
<dbReference type="RefSeq" id="NP_001337306.1">
    <property type="nucleotide sequence ID" value="NM_001350364.4"/>
</dbReference>
<name>A0A1T5HUK7_CAEEL</name>
<dbReference type="WormBase" id="C29E4.11">
    <property type="protein sequence ID" value="CE29197"/>
    <property type="gene ID" value="WBGene00016208"/>
</dbReference>
<feature type="compositionally biased region" description="Basic residues" evidence="1">
    <location>
        <begin position="40"/>
        <end position="51"/>
    </location>
</feature>
<organism evidence="2 3">
    <name type="scientific">Caenorhabditis elegans</name>
    <dbReference type="NCBI Taxonomy" id="6239"/>
    <lineage>
        <taxon>Eukaryota</taxon>
        <taxon>Metazoa</taxon>
        <taxon>Ecdysozoa</taxon>
        <taxon>Nematoda</taxon>
        <taxon>Chromadorea</taxon>
        <taxon>Rhabditida</taxon>
        <taxon>Rhabditina</taxon>
        <taxon>Rhabditomorpha</taxon>
        <taxon>Rhabditoidea</taxon>
        <taxon>Rhabditidae</taxon>
        <taxon>Peloderinae</taxon>
        <taxon>Caenorhabditis</taxon>
    </lineage>
</organism>
<protein>
    <submittedName>
        <fullName evidence="2">DUF1752 domain-containing protein</fullName>
    </submittedName>
</protein>
<feature type="compositionally biased region" description="Polar residues" evidence="1">
    <location>
        <begin position="179"/>
        <end position="197"/>
    </location>
</feature>
<evidence type="ECO:0000313" key="3">
    <source>
        <dbReference type="Proteomes" id="UP000001940"/>
    </source>
</evidence>
<sequence length="208" mass="23729">MDLFDLIFPPPPQSPSKLHPTQNHILPPEPLNRDFGDTRKNHKKAQPRRTTKAPSTSSPTIHDRQTPPRPTTPKSPTEKLLPIYHKFADGTEVVNPAAYAQRGFGWVKQNNTARVSWAKWAQSTKKCDDDIYGLKWIEERYPNWRDSNFRIRERRRSRSRSPQLSDNGSEDISIYLGRANSSSPNPTATGSETSYGSPTDAIYIPRNY</sequence>
<dbReference type="Proteomes" id="UP000001940">
    <property type="component" value="Chromosome III"/>
</dbReference>
<accession>A0A1T5HUK7</accession>
<dbReference type="Bgee" id="WBGene00016208">
    <property type="expression patterns" value="Expressed in pharyngeal muscle cell (C elegans) and 4 other cell types or tissues"/>
</dbReference>
<dbReference type="AlphaFoldDB" id="A0A1T5HUK7"/>
<keyword evidence="3" id="KW-1185">Reference proteome</keyword>
<dbReference type="KEGG" id="cel:CELE_C29E4.11"/>
<feature type="region of interest" description="Disordered" evidence="1">
    <location>
        <begin position="1"/>
        <end position="78"/>
    </location>
</feature>
<evidence type="ECO:0000313" key="2">
    <source>
        <dbReference type="EMBL" id="SKC30514.1"/>
    </source>
</evidence>
<dbReference type="GeneID" id="32091597"/>
<reference evidence="2 3" key="1">
    <citation type="journal article" date="1998" name="Science">
        <title>Genome sequence of the nematode C. elegans: a platform for investigating biology.</title>
        <authorList>
            <consortium name="The C. elegans sequencing consortium"/>
            <person name="Sulson J.E."/>
            <person name="Waterston R."/>
        </authorList>
    </citation>
    <scope>NUCLEOTIDE SEQUENCE [LARGE SCALE GENOMIC DNA]</scope>
    <source>
        <strain evidence="2 3">Bristol N2</strain>
    </source>
</reference>